<dbReference type="InterPro" id="IPR011741">
    <property type="entry name" value="Phg_2220_C"/>
</dbReference>
<dbReference type="Pfam" id="PF09524">
    <property type="entry name" value="Phg_2220_C"/>
    <property type="match status" value="1"/>
</dbReference>
<dbReference type="Proteomes" id="UP000018880">
    <property type="component" value="Genome"/>
</dbReference>
<dbReference type="NCBIfam" id="TIGR02220">
    <property type="entry name" value="phg_TIGR02220"/>
    <property type="match status" value="1"/>
</dbReference>
<evidence type="ECO:0000313" key="3">
    <source>
        <dbReference type="EMBL" id="AHC30320.1"/>
    </source>
</evidence>
<proteinExistence type="predicted"/>
<dbReference type="Pfam" id="PF09681">
    <property type="entry name" value="Phage_rep_org_N"/>
    <property type="match status" value="1"/>
</dbReference>
<dbReference type="KEGG" id="vg:18499605"/>
<feature type="domain" description="Phage replisome organiser N-terminal" evidence="2">
    <location>
        <begin position="6"/>
        <end position="125"/>
    </location>
</feature>
<dbReference type="RefSeq" id="YP_009005166.1">
    <property type="nucleotide sequence ID" value="NC_023559.1"/>
</dbReference>
<dbReference type="NCBIfam" id="TIGR01714">
    <property type="entry name" value="phage_rep_org_N"/>
    <property type="match status" value="1"/>
</dbReference>
<dbReference type="PANTHER" id="PTHR37293:SF7">
    <property type="entry name" value="HYPOTHETICAL PHAGE PROTEIN"/>
    <property type="match status" value="1"/>
</dbReference>
<dbReference type="EMBL" id="KF147927">
    <property type="protein sequence ID" value="AHC30320.1"/>
    <property type="molecule type" value="Genomic_DNA"/>
</dbReference>
<feature type="domain" description="Phage conserved hypothetical protein C-terminal" evidence="1">
    <location>
        <begin position="191"/>
        <end position="259"/>
    </location>
</feature>
<dbReference type="InterPro" id="IPR010056">
    <property type="entry name" value="Phage_rep_org__N"/>
</dbReference>
<dbReference type="InterPro" id="IPR053162">
    <property type="entry name" value="DnaD"/>
</dbReference>
<keyword evidence="4" id="KW-1185">Reference proteome</keyword>
<evidence type="ECO:0000259" key="2">
    <source>
        <dbReference type="Pfam" id="PF09681"/>
    </source>
</evidence>
<reference evidence="3 4" key="1">
    <citation type="journal article" date="2013" name="Int. J. Food Microbiol.">
        <title>Expanding the diversity of oenococcal bacteriophages: insights into a novel group based on the integrase sequence.</title>
        <authorList>
            <person name="Jaomanjaka F."/>
            <person name="Ballestra P."/>
            <person name="Dols-Lafargue M."/>
            <person name="Le Marrec C."/>
        </authorList>
    </citation>
    <scope>NUCLEOTIDE SEQUENCE [LARGE SCALE GENOMIC DNA]</scope>
</reference>
<dbReference type="PANTHER" id="PTHR37293">
    <property type="entry name" value="PHAGE REPLICATION PROTEIN-RELATED"/>
    <property type="match status" value="1"/>
</dbReference>
<organism evidence="3 4">
    <name type="scientific">Oenococcus phage phi9805</name>
    <dbReference type="NCBI Taxonomy" id="1435411"/>
    <lineage>
        <taxon>Viruses</taxon>
        <taxon>Duplodnaviria</taxon>
        <taxon>Heunggongvirae</taxon>
        <taxon>Uroviricota</taxon>
        <taxon>Caudoviricetes</taxon>
        <taxon>Sozzivirus</taxon>
        <taxon>Sozzivirus sv9805</taxon>
    </lineage>
</organism>
<accession>V9QKF6</accession>
<dbReference type="GeneID" id="18499605"/>
<sequence>MTEISWIKLKTTMFDDEKVRLIQSMPESDAILLIWIRLLILAGKTNDDGLIYIQRDMPYTDETLATLFNKPLNVIRLAITTLSKFDMIDANESGVIAITNWEKHQNIDGLAKVREQSRIRMQKSRAKKKEIESSLLITDKGKGNVTQRVTQRDGTDIDIDIDKEIDTDKDIMSGKPDESSSPNITIAKKALNYFNQQSNRKFNLLAKKNTKPIIARLNEGFSPEDLKTVIDRACSHWKGKADYEQFLRPETIFNGRFDERLNNTIKWEYKQADVKQKEIAIDYDHLDNNGDPVSNDQALEALKRLEANSS</sequence>
<evidence type="ECO:0000313" key="4">
    <source>
        <dbReference type="Proteomes" id="UP000018880"/>
    </source>
</evidence>
<protein>
    <submittedName>
        <fullName evidence="3">Replication initiation</fullName>
    </submittedName>
</protein>
<name>V9QKF6_9CAUD</name>
<evidence type="ECO:0000259" key="1">
    <source>
        <dbReference type="Pfam" id="PF09524"/>
    </source>
</evidence>